<evidence type="ECO:0000256" key="5">
    <source>
        <dbReference type="SAM" id="SignalP"/>
    </source>
</evidence>
<keyword evidence="2 3" id="KW-0326">Glycosidase</keyword>
<dbReference type="EMBL" id="LMWJ01000026">
    <property type="protein sequence ID" value="KUM69433.1"/>
    <property type="molecule type" value="Genomic_DNA"/>
</dbReference>
<dbReference type="Gene3D" id="3.20.20.80">
    <property type="entry name" value="Glycosidases"/>
    <property type="match status" value="1"/>
</dbReference>
<dbReference type="RefSeq" id="WP_062155989.1">
    <property type="nucleotide sequence ID" value="NZ_KQ947994.1"/>
</dbReference>
<dbReference type="PROSITE" id="PS51764">
    <property type="entry name" value="GH26"/>
    <property type="match status" value="1"/>
</dbReference>
<evidence type="ECO:0000313" key="8">
    <source>
        <dbReference type="Proteomes" id="UP000054024"/>
    </source>
</evidence>
<dbReference type="STRING" id="146536.AQI70_32255"/>
<dbReference type="AlphaFoldDB" id="A0A117NXW9"/>
<organism evidence="7 8">
    <name type="scientific">Streptomyces curacoi</name>
    <dbReference type="NCBI Taxonomy" id="146536"/>
    <lineage>
        <taxon>Bacteria</taxon>
        <taxon>Bacillati</taxon>
        <taxon>Actinomycetota</taxon>
        <taxon>Actinomycetes</taxon>
        <taxon>Kitasatosporales</taxon>
        <taxon>Streptomycetaceae</taxon>
        <taxon>Streptomyces</taxon>
    </lineage>
</organism>
<comment type="similarity">
    <text evidence="3">Belongs to the glycosyl hydrolase 26 family.</text>
</comment>
<feature type="chain" id="PRO_5007152486" description="GH26 domain-containing protein" evidence="5">
    <location>
        <begin position="35"/>
        <end position="436"/>
    </location>
</feature>
<feature type="region of interest" description="Disordered" evidence="4">
    <location>
        <begin position="369"/>
        <end position="408"/>
    </location>
</feature>
<keyword evidence="8" id="KW-1185">Reference proteome</keyword>
<accession>A0A117NXW9</accession>
<dbReference type="Proteomes" id="UP000054024">
    <property type="component" value="Unassembled WGS sequence"/>
</dbReference>
<dbReference type="GO" id="GO:0004553">
    <property type="term" value="F:hydrolase activity, hydrolyzing O-glycosyl compounds"/>
    <property type="evidence" value="ECO:0007669"/>
    <property type="project" value="InterPro"/>
</dbReference>
<feature type="compositionally biased region" description="Pro residues" evidence="4">
    <location>
        <begin position="369"/>
        <end position="380"/>
    </location>
</feature>
<feature type="active site" description="Proton donor" evidence="3">
    <location>
        <position position="202"/>
    </location>
</feature>
<sequence length="436" mass="48394">MAAPEHRRSTPRGLALLTAGVVVSAALVPGPAFSADAASRPGPQHSAPGAEPHPRPEPPASSPSPTGGTHAPTGIAASGPAFGAFLHYGPAGVRRMKELTRWLGGQEPRVGHTYLPGDLWRNIEGGHGFLDSWAEWRRARADRLFVLNVPMMERNEENVPDAEVRQLLRRAEDGAFDDHFEVLAERLVDLGVPDTVIVLGWEMNGVTYTHRCAPDPESWKRYWRRIVTVMRKVPGQRFRFDFAPSRGMDAIPWPECYPGDDFVDIVGMDAYDQPRGLSFDEQVSEPYGLQHHVDFARAHGKPISYPEWGLFRNGDNIRWMLRMLAWMDEHQPLYNTITDYCPHGVWLCPDNPRASALYRLLLSTPLLPRPKPGPSVPAPTAPTAAAEPDATPLPASTRTPTALPSELPDCTALDLPPWFEHRVGDELSLCLHQEKR</sequence>
<feature type="signal peptide" evidence="5">
    <location>
        <begin position="1"/>
        <end position="34"/>
    </location>
</feature>
<evidence type="ECO:0000259" key="6">
    <source>
        <dbReference type="PROSITE" id="PS51764"/>
    </source>
</evidence>
<feature type="active site" description="Nucleophile" evidence="3">
    <location>
        <position position="307"/>
    </location>
</feature>
<proteinExistence type="inferred from homology"/>
<evidence type="ECO:0000256" key="2">
    <source>
        <dbReference type="ARBA" id="ARBA00023295"/>
    </source>
</evidence>
<evidence type="ECO:0000313" key="7">
    <source>
        <dbReference type="EMBL" id="KUM69433.1"/>
    </source>
</evidence>
<dbReference type="InterPro" id="IPR022790">
    <property type="entry name" value="GH26_dom"/>
</dbReference>
<keyword evidence="5" id="KW-0732">Signal</keyword>
<dbReference type="SUPFAM" id="SSF51445">
    <property type="entry name" value="(Trans)glycosidases"/>
    <property type="match status" value="1"/>
</dbReference>
<evidence type="ECO:0000256" key="3">
    <source>
        <dbReference type="PROSITE-ProRule" id="PRU01100"/>
    </source>
</evidence>
<dbReference type="Pfam" id="PF02156">
    <property type="entry name" value="Glyco_hydro_26"/>
    <property type="match status" value="1"/>
</dbReference>
<feature type="region of interest" description="Disordered" evidence="4">
    <location>
        <begin position="32"/>
        <end position="76"/>
    </location>
</feature>
<evidence type="ECO:0000256" key="4">
    <source>
        <dbReference type="SAM" id="MobiDB-lite"/>
    </source>
</evidence>
<feature type="domain" description="GH26" evidence="6">
    <location>
        <begin position="56"/>
        <end position="370"/>
    </location>
</feature>
<dbReference type="InterPro" id="IPR017853">
    <property type="entry name" value="GH"/>
</dbReference>
<feature type="compositionally biased region" description="Low complexity" evidence="4">
    <location>
        <begin position="381"/>
        <end position="395"/>
    </location>
</feature>
<gene>
    <name evidence="7" type="ORF">AQI70_32255</name>
</gene>
<keyword evidence="1 3" id="KW-0378">Hydrolase</keyword>
<evidence type="ECO:0000256" key="1">
    <source>
        <dbReference type="ARBA" id="ARBA00022801"/>
    </source>
</evidence>
<reference evidence="7 8" key="1">
    <citation type="submission" date="2015-10" db="EMBL/GenBank/DDBJ databases">
        <title>Draft genome sequence of Streptomyces curacoi DSM 40107, type strain for the species Streptomyces curacoi.</title>
        <authorList>
            <person name="Ruckert C."/>
            <person name="Winkler A."/>
            <person name="Kalinowski J."/>
            <person name="Kampfer P."/>
            <person name="Glaeser S."/>
        </authorList>
    </citation>
    <scope>NUCLEOTIDE SEQUENCE [LARGE SCALE GENOMIC DNA]</scope>
    <source>
        <strain evidence="7 8">DSM 40107</strain>
    </source>
</reference>
<name>A0A117NXW9_9ACTN</name>
<comment type="caution">
    <text evidence="7">The sequence shown here is derived from an EMBL/GenBank/DDBJ whole genome shotgun (WGS) entry which is preliminary data.</text>
</comment>
<protein>
    <recommendedName>
        <fullName evidence="6">GH26 domain-containing protein</fullName>
    </recommendedName>
</protein>